<dbReference type="Proteomes" id="UP001163603">
    <property type="component" value="Chromosome 7"/>
</dbReference>
<proteinExistence type="predicted"/>
<gene>
    <name evidence="1" type="ORF">Pint_26086</name>
</gene>
<organism evidence="1 2">
    <name type="scientific">Pistacia integerrima</name>
    <dbReference type="NCBI Taxonomy" id="434235"/>
    <lineage>
        <taxon>Eukaryota</taxon>
        <taxon>Viridiplantae</taxon>
        <taxon>Streptophyta</taxon>
        <taxon>Embryophyta</taxon>
        <taxon>Tracheophyta</taxon>
        <taxon>Spermatophyta</taxon>
        <taxon>Magnoliopsida</taxon>
        <taxon>eudicotyledons</taxon>
        <taxon>Gunneridae</taxon>
        <taxon>Pentapetalae</taxon>
        <taxon>rosids</taxon>
        <taxon>malvids</taxon>
        <taxon>Sapindales</taxon>
        <taxon>Anacardiaceae</taxon>
        <taxon>Pistacia</taxon>
    </lineage>
</organism>
<comment type="caution">
    <text evidence="1">The sequence shown here is derived from an EMBL/GenBank/DDBJ whole genome shotgun (WGS) entry which is preliminary data.</text>
</comment>
<evidence type="ECO:0000313" key="2">
    <source>
        <dbReference type="Proteomes" id="UP001163603"/>
    </source>
</evidence>
<accession>A0ACC0YHG4</accession>
<protein>
    <submittedName>
        <fullName evidence="1">Uncharacterized protein</fullName>
    </submittedName>
</protein>
<reference evidence="2" key="1">
    <citation type="journal article" date="2023" name="G3 (Bethesda)">
        <title>Genome assembly and association tests identify interacting loci associated with vigor, precocity, and sex in interspecific pistachio rootstocks.</title>
        <authorList>
            <person name="Palmer W."/>
            <person name="Jacygrad E."/>
            <person name="Sagayaradj S."/>
            <person name="Cavanaugh K."/>
            <person name="Han R."/>
            <person name="Bertier L."/>
            <person name="Beede B."/>
            <person name="Kafkas S."/>
            <person name="Golino D."/>
            <person name="Preece J."/>
            <person name="Michelmore R."/>
        </authorList>
    </citation>
    <scope>NUCLEOTIDE SEQUENCE [LARGE SCALE GENOMIC DNA]</scope>
</reference>
<name>A0ACC0YHG4_9ROSI</name>
<dbReference type="EMBL" id="CM047742">
    <property type="protein sequence ID" value="KAJ0035734.1"/>
    <property type="molecule type" value="Genomic_DNA"/>
</dbReference>
<evidence type="ECO:0000313" key="1">
    <source>
        <dbReference type="EMBL" id="KAJ0035734.1"/>
    </source>
</evidence>
<sequence length="673" mass="74293">MAEALRSLYVCVVFSLSLMSFALAQGENYFIFHGFSDSNLHLDGVAEIQPSGLLQLTHFDSTIAMAHAFYPFPFRFNTSSSQSLSFSTNFVFAMDGLGHGMAFVISPSMDFSKAVPGGYLGLFNQSNNGLSTNHILAVELNYVLSPEFYDIESNHVGININSVISNQSAPATYFSNEERIDKSLSLADRDAIQIWIDYSAAEMLLNVTLAPIKVPKPSKPLLSKPLDLSEILLDSRYVGFSASTDQRGSSSYILGWSFNRTGQARNLDISKLPPVPPVPPVPKDPSSFLGRILTPIMHACLFIQVVGNCVLLYIDMKKKYEEVYEDWEKEYSPQRISYKQLYTASKGFRDSELIGKGGFGKVYRGVLPSSNKQIAIKKLSHDSKQGMKEFVAEIASMGRLRHRNLVKLCGYCRREGELLLVYDYMPNGSLDKMLYSNTSPKLSWFQRFRIIRGIASGLLYLHGEWEQVVLHRDIKPGNVLLDADLNGKLGDFGLARLHDHGGNPQTTELVGTFGYMAPELIRTGKATTCTDVYAFGVFMLEVACGKRPIEQRGLPKRGNLVYGVASSWERGSILDASDPQLEGAFAADEMELVLKLGLFCCFGNPAARPSMRQVMQYLDGDVLLPDVPSTSNITSLFTANDETPDDEIPFPSLFGNGSVAAVSSTDSILVVGR</sequence>
<keyword evidence="2" id="KW-1185">Reference proteome</keyword>